<reference evidence="2" key="2">
    <citation type="submission" date="2020-11" db="EMBL/GenBank/DDBJ databases">
        <authorList>
            <consortium name="DOE Joint Genome Institute"/>
            <person name="Kuo A."/>
            <person name="Miyauchi S."/>
            <person name="Kiss E."/>
            <person name="Drula E."/>
            <person name="Kohler A."/>
            <person name="Sanchez-Garcia M."/>
            <person name="Andreopoulos B."/>
            <person name="Barry K.W."/>
            <person name="Bonito G."/>
            <person name="Buee M."/>
            <person name="Carver A."/>
            <person name="Chen C."/>
            <person name="Cichocki N."/>
            <person name="Clum A."/>
            <person name="Culley D."/>
            <person name="Crous P.W."/>
            <person name="Fauchery L."/>
            <person name="Girlanda M."/>
            <person name="Hayes R."/>
            <person name="Keri Z."/>
            <person name="Labutti K."/>
            <person name="Lipzen A."/>
            <person name="Lombard V."/>
            <person name="Magnuson J."/>
            <person name="Maillard F."/>
            <person name="Morin E."/>
            <person name="Murat C."/>
            <person name="Nolan M."/>
            <person name="Ohm R."/>
            <person name="Pangilinan J."/>
            <person name="Pereira M."/>
            <person name="Perotto S."/>
            <person name="Peter M."/>
            <person name="Riley R."/>
            <person name="Sitrit Y."/>
            <person name="Stielow B."/>
            <person name="Szollosi G."/>
            <person name="Zifcakova L."/>
            <person name="Stursova M."/>
            <person name="Spatafora J.W."/>
            <person name="Tedersoo L."/>
            <person name="Vaario L.-M."/>
            <person name="Yamada A."/>
            <person name="Yan M."/>
            <person name="Wang P."/>
            <person name="Xu J."/>
            <person name="Bruns T."/>
            <person name="Baldrian P."/>
            <person name="Vilgalys R."/>
            <person name="Henrissat B."/>
            <person name="Grigoriev I.V."/>
            <person name="Hibbett D."/>
            <person name="Nagy L.G."/>
            <person name="Martin F.M."/>
        </authorList>
    </citation>
    <scope>NUCLEOTIDE SEQUENCE</scope>
    <source>
        <strain evidence="2">UH-Tt-Lm1</strain>
    </source>
</reference>
<accession>A0A9P6HQ88</accession>
<dbReference type="Proteomes" id="UP000736335">
    <property type="component" value="Unassembled WGS sequence"/>
</dbReference>
<evidence type="ECO:0000313" key="3">
    <source>
        <dbReference type="Proteomes" id="UP000736335"/>
    </source>
</evidence>
<reference evidence="2" key="1">
    <citation type="journal article" date="2020" name="Nat. Commun.">
        <title>Large-scale genome sequencing of mycorrhizal fungi provides insights into the early evolution of symbiotic traits.</title>
        <authorList>
            <person name="Miyauchi S."/>
            <person name="Kiss E."/>
            <person name="Kuo A."/>
            <person name="Drula E."/>
            <person name="Kohler A."/>
            <person name="Sanchez-Garcia M."/>
            <person name="Morin E."/>
            <person name="Andreopoulos B."/>
            <person name="Barry K.W."/>
            <person name="Bonito G."/>
            <person name="Buee M."/>
            <person name="Carver A."/>
            <person name="Chen C."/>
            <person name="Cichocki N."/>
            <person name="Clum A."/>
            <person name="Culley D."/>
            <person name="Crous P.W."/>
            <person name="Fauchery L."/>
            <person name="Girlanda M."/>
            <person name="Hayes R.D."/>
            <person name="Keri Z."/>
            <person name="LaButti K."/>
            <person name="Lipzen A."/>
            <person name="Lombard V."/>
            <person name="Magnuson J."/>
            <person name="Maillard F."/>
            <person name="Murat C."/>
            <person name="Nolan M."/>
            <person name="Ohm R.A."/>
            <person name="Pangilinan J."/>
            <person name="Pereira M.F."/>
            <person name="Perotto S."/>
            <person name="Peter M."/>
            <person name="Pfister S."/>
            <person name="Riley R."/>
            <person name="Sitrit Y."/>
            <person name="Stielow J.B."/>
            <person name="Szollosi G."/>
            <person name="Zifcakova L."/>
            <person name="Stursova M."/>
            <person name="Spatafora J.W."/>
            <person name="Tedersoo L."/>
            <person name="Vaario L.M."/>
            <person name="Yamada A."/>
            <person name="Yan M."/>
            <person name="Wang P."/>
            <person name="Xu J."/>
            <person name="Bruns T."/>
            <person name="Baldrian P."/>
            <person name="Vilgalys R."/>
            <person name="Dunand C."/>
            <person name="Henrissat B."/>
            <person name="Grigoriev I.V."/>
            <person name="Hibbett D."/>
            <person name="Nagy L.G."/>
            <person name="Martin F.M."/>
        </authorList>
    </citation>
    <scope>NUCLEOTIDE SEQUENCE</scope>
    <source>
        <strain evidence="2">UH-Tt-Lm1</strain>
    </source>
</reference>
<sequence length="163" mass="17997">MTGIREELRYAHSGRRPHRRSQSSSESARFGRKALRICKWHRNATAQNPLSHPLSLHLMSSVLLPVNHEERHANMAGRDVHFIQCLSGWTPRTPETDANKVMLSTSPVPPLTIHKPVLDTECARVTATPLTLFLPAARPGTAVRSEIFKITGPLNSVLTGKGG</sequence>
<feature type="compositionally biased region" description="Basic residues" evidence="1">
    <location>
        <begin position="12"/>
        <end position="21"/>
    </location>
</feature>
<keyword evidence="3" id="KW-1185">Reference proteome</keyword>
<evidence type="ECO:0000256" key="1">
    <source>
        <dbReference type="SAM" id="MobiDB-lite"/>
    </source>
</evidence>
<protein>
    <submittedName>
        <fullName evidence="2">Uncharacterized protein</fullName>
    </submittedName>
</protein>
<name>A0A9P6HQ88_9AGAM</name>
<dbReference type="EMBL" id="WIUZ02000001">
    <property type="protein sequence ID" value="KAF9791857.1"/>
    <property type="molecule type" value="Genomic_DNA"/>
</dbReference>
<proteinExistence type="predicted"/>
<dbReference type="AlphaFoldDB" id="A0A9P6HQ88"/>
<organism evidence="2 3">
    <name type="scientific">Thelephora terrestris</name>
    <dbReference type="NCBI Taxonomy" id="56493"/>
    <lineage>
        <taxon>Eukaryota</taxon>
        <taxon>Fungi</taxon>
        <taxon>Dikarya</taxon>
        <taxon>Basidiomycota</taxon>
        <taxon>Agaricomycotina</taxon>
        <taxon>Agaricomycetes</taxon>
        <taxon>Thelephorales</taxon>
        <taxon>Thelephoraceae</taxon>
        <taxon>Thelephora</taxon>
    </lineage>
</organism>
<comment type="caution">
    <text evidence="2">The sequence shown here is derived from an EMBL/GenBank/DDBJ whole genome shotgun (WGS) entry which is preliminary data.</text>
</comment>
<evidence type="ECO:0000313" key="2">
    <source>
        <dbReference type="EMBL" id="KAF9791857.1"/>
    </source>
</evidence>
<feature type="region of interest" description="Disordered" evidence="1">
    <location>
        <begin position="11"/>
        <end position="30"/>
    </location>
</feature>
<gene>
    <name evidence="2" type="ORF">BJ322DRAFT_1015812</name>
</gene>